<dbReference type="Pfam" id="PF03931">
    <property type="entry name" value="Skp1_POZ"/>
    <property type="match status" value="1"/>
</dbReference>
<evidence type="ECO:0000313" key="8">
    <source>
        <dbReference type="Proteomes" id="UP000230233"/>
    </source>
</evidence>
<comment type="function">
    <text evidence="3">Probable essential component of SCF (SKP1-CUL1-F-box protein) E3 ubiquitin-protein ligase complexes, which mediate the ubiquitination and subsequent proteasomal degradation of target proteins. Regulates cell proliferation during embryonic and larval development.</text>
</comment>
<evidence type="ECO:0000313" key="7">
    <source>
        <dbReference type="EMBL" id="PIC42218.1"/>
    </source>
</evidence>
<dbReference type="InterPro" id="IPR001232">
    <property type="entry name" value="SKP1-like"/>
</dbReference>
<dbReference type="InterPro" id="IPR036296">
    <property type="entry name" value="SKP1-like_dim_sf"/>
</dbReference>
<dbReference type="InterPro" id="IPR011333">
    <property type="entry name" value="SKP1/BTB/POZ_sf"/>
</dbReference>
<dbReference type="InterPro" id="IPR016897">
    <property type="entry name" value="SKP1"/>
</dbReference>
<dbReference type="InterPro" id="IPR016072">
    <property type="entry name" value="Skp1_comp_dimer"/>
</dbReference>
<evidence type="ECO:0000256" key="1">
    <source>
        <dbReference type="ARBA" id="ARBA00009993"/>
    </source>
</evidence>
<comment type="similarity">
    <text evidence="1 3">Belongs to the SKP1 family.</text>
</comment>
<dbReference type="PANTHER" id="PTHR11165">
    <property type="entry name" value="SKP1"/>
    <property type="match status" value="1"/>
</dbReference>
<dbReference type="PIRSF" id="PIRSF028729">
    <property type="entry name" value="E3_ubiquit_lig_SCF_Skp"/>
    <property type="match status" value="1"/>
</dbReference>
<feature type="compositionally biased region" description="Basic and acidic residues" evidence="4">
    <location>
        <begin position="161"/>
        <end position="179"/>
    </location>
</feature>
<gene>
    <name evidence="7" type="primary">Cnig_chr_III.g9367</name>
    <name evidence="7" type="ORF">B9Z55_009367</name>
</gene>
<dbReference type="STRING" id="1611254.A0A2G5URQ1"/>
<dbReference type="SUPFAM" id="SSF81382">
    <property type="entry name" value="Skp1 dimerisation domain-like"/>
    <property type="match status" value="1"/>
</dbReference>
<dbReference type="OrthoDB" id="5845484at2759"/>
<dbReference type="Gene3D" id="3.30.710.10">
    <property type="entry name" value="Potassium Channel Kv1.1, Chain A"/>
    <property type="match status" value="1"/>
</dbReference>
<feature type="domain" description="SKP1 component POZ" evidence="6">
    <location>
        <begin position="18"/>
        <end position="79"/>
    </location>
</feature>
<evidence type="ECO:0000256" key="2">
    <source>
        <dbReference type="ARBA" id="ARBA00022786"/>
    </source>
</evidence>
<accession>A0A2G5URQ1</accession>
<dbReference type="AlphaFoldDB" id="A0A2G5URQ1"/>
<evidence type="ECO:0000256" key="3">
    <source>
        <dbReference type="PIRNR" id="PIRNR028729"/>
    </source>
</evidence>
<dbReference type="GO" id="GO:0006511">
    <property type="term" value="P:ubiquitin-dependent protein catabolic process"/>
    <property type="evidence" value="ECO:0007669"/>
    <property type="project" value="InterPro"/>
</dbReference>
<dbReference type="GO" id="GO:0016567">
    <property type="term" value="P:protein ubiquitination"/>
    <property type="evidence" value="ECO:0007669"/>
    <property type="project" value="UniProtKB-UniPathway"/>
</dbReference>
<dbReference type="SUPFAM" id="SSF54695">
    <property type="entry name" value="POZ domain"/>
    <property type="match status" value="1"/>
</dbReference>
<keyword evidence="2 3" id="KW-0833">Ubl conjugation pathway</keyword>
<organism evidence="7 8">
    <name type="scientific">Caenorhabditis nigoni</name>
    <dbReference type="NCBI Taxonomy" id="1611254"/>
    <lineage>
        <taxon>Eukaryota</taxon>
        <taxon>Metazoa</taxon>
        <taxon>Ecdysozoa</taxon>
        <taxon>Nematoda</taxon>
        <taxon>Chromadorea</taxon>
        <taxon>Rhabditida</taxon>
        <taxon>Rhabditina</taxon>
        <taxon>Rhabditomorpha</taxon>
        <taxon>Rhabditoidea</taxon>
        <taxon>Rhabditidae</taxon>
        <taxon>Peloderinae</taxon>
        <taxon>Caenorhabditis</taxon>
    </lineage>
</organism>
<evidence type="ECO:0000259" key="6">
    <source>
        <dbReference type="Pfam" id="PF03931"/>
    </source>
</evidence>
<reference evidence="8" key="1">
    <citation type="submission" date="2017-10" db="EMBL/GenBank/DDBJ databases">
        <title>Rapid genome shrinkage in a self-fertile nematode reveals novel sperm competition proteins.</title>
        <authorList>
            <person name="Yin D."/>
            <person name="Schwarz E.M."/>
            <person name="Thomas C.G."/>
            <person name="Felde R.L."/>
            <person name="Korf I.F."/>
            <person name="Cutter A.D."/>
            <person name="Schartner C.M."/>
            <person name="Ralston E.J."/>
            <person name="Meyer B.J."/>
            <person name="Haag E.S."/>
        </authorList>
    </citation>
    <scope>NUCLEOTIDE SEQUENCE [LARGE SCALE GENOMIC DNA]</scope>
    <source>
        <strain evidence="8">JU1422</strain>
    </source>
</reference>
<keyword evidence="8" id="KW-1185">Reference proteome</keyword>
<proteinExistence type="inferred from homology"/>
<dbReference type="Proteomes" id="UP000230233">
    <property type="component" value="Chromosome III"/>
</dbReference>
<dbReference type="SMART" id="SM00512">
    <property type="entry name" value="Skp1"/>
    <property type="match status" value="1"/>
</dbReference>
<dbReference type="UniPathway" id="UPA00143"/>
<sequence>MSNVQSAESAPEAPSTSFIVESSDGMKFVITESAANQSVTMKDLIGTIGTIGSNTALPFKNIDGATMKLIVEWCEHHKDEEIWAYNYDAPIGMVLPAWDQEFLEKMEDEDFEKFIRAANYLSIKKLVTFCCKKIQMIIKDKKPAQLREIFMIPTDEEDEALEKKRREESEKKEEEEKSK</sequence>
<dbReference type="Pfam" id="PF01466">
    <property type="entry name" value="Skp1"/>
    <property type="match status" value="1"/>
</dbReference>
<dbReference type="FunFam" id="3.30.710.10:FF:000124">
    <property type="entry name" value="Protein CBG09126"/>
    <property type="match status" value="1"/>
</dbReference>
<name>A0A2G5URQ1_9PELO</name>
<protein>
    <recommendedName>
        <fullName evidence="3">Skp1-related protein</fullName>
    </recommendedName>
</protein>
<evidence type="ECO:0000259" key="5">
    <source>
        <dbReference type="Pfam" id="PF01466"/>
    </source>
</evidence>
<dbReference type="EMBL" id="PDUG01000003">
    <property type="protein sequence ID" value="PIC42218.1"/>
    <property type="molecule type" value="Genomic_DNA"/>
</dbReference>
<comment type="pathway">
    <text evidence="3">Protein modification; protein ubiquitination.</text>
</comment>
<evidence type="ECO:0000256" key="4">
    <source>
        <dbReference type="SAM" id="MobiDB-lite"/>
    </source>
</evidence>
<comment type="caution">
    <text evidence="7">The sequence shown here is derived from an EMBL/GenBank/DDBJ whole genome shotgun (WGS) entry which is preliminary data.</text>
</comment>
<feature type="domain" description="SKP1 component dimerisation" evidence="5">
    <location>
        <begin position="124"/>
        <end position="168"/>
    </location>
</feature>
<dbReference type="InterPro" id="IPR016073">
    <property type="entry name" value="Skp1_comp_POZ"/>
</dbReference>
<feature type="region of interest" description="Disordered" evidence="4">
    <location>
        <begin position="159"/>
        <end position="179"/>
    </location>
</feature>